<evidence type="ECO:0000313" key="2">
    <source>
        <dbReference type="Proteomes" id="UP000242520"/>
    </source>
</evidence>
<dbReference type="EMBL" id="FQXH01000017">
    <property type="protein sequence ID" value="SHH33999.1"/>
    <property type="molecule type" value="Genomic_DNA"/>
</dbReference>
<keyword evidence="1" id="KW-0808">Transferase</keyword>
<name>A0A1M5S687_9FIRM</name>
<dbReference type="RefSeq" id="WP_072725437.1">
    <property type="nucleotide sequence ID" value="NZ_FQXH01000017.1"/>
</dbReference>
<sequence>MILIVKGYIRKIKRVMGNLFDLKFGDLDLKDSFAVIVSHSDYLNSMGGTEKYIYEQVQYLRSKKNIDVIQIFPYSRRFFLDNKKTFYGVNLNEQFLGYYRVEEIVKKFLGNKKIIEGLYIHHLMYWQYLDFDVLLMNLKKHDVKMVYYMHDFFSFTPSVYKIYLSYNVREEQIYSVDHNYDIVDRLSSKDEVILWRNKFDFILSNMELIVVPSVYLKNIAKKVFPNEEKKIIDVGHLKLLKKDQVNKTVKEKIKIAYLGYKSNFKGWKTWQKLYLDRNLNSKYEFFHIGSVENYSRNVSCYGYSFIEGGIDAAVKLLNSKNIDIVILWSIVPESYSYTLHEAIAAGVPIITNKRSGNIYYVVQSLGFEVGIVLNDEKELYEFLNDYNRVKDLVEMKRYRYDLKFNENVNGKWE</sequence>
<dbReference type="Proteomes" id="UP000242520">
    <property type="component" value="Unassembled WGS sequence"/>
</dbReference>
<protein>
    <submittedName>
        <fullName evidence="1">Glycosyltransferase involved in cell wall bisynthesis</fullName>
    </submittedName>
</protein>
<dbReference type="STRING" id="1123350.SAMN02744040_01648"/>
<dbReference type="GO" id="GO:0016740">
    <property type="term" value="F:transferase activity"/>
    <property type="evidence" value="ECO:0007669"/>
    <property type="project" value="UniProtKB-KW"/>
</dbReference>
<evidence type="ECO:0000313" key="1">
    <source>
        <dbReference type="EMBL" id="SHH33999.1"/>
    </source>
</evidence>
<dbReference type="SUPFAM" id="SSF53756">
    <property type="entry name" value="UDP-Glycosyltransferase/glycogen phosphorylase"/>
    <property type="match status" value="1"/>
</dbReference>
<proteinExistence type="predicted"/>
<gene>
    <name evidence="1" type="ORF">SAMN02744040_01648</name>
</gene>
<keyword evidence="2" id="KW-1185">Reference proteome</keyword>
<organism evidence="1 2">
    <name type="scientific">Tepidibacter thalassicus DSM 15285</name>
    <dbReference type="NCBI Taxonomy" id="1123350"/>
    <lineage>
        <taxon>Bacteria</taxon>
        <taxon>Bacillati</taxon>
        <taxon>Bacillota</taxon>
        <taxon>Clostridia</taxon>
        <taxon>Peptostreptococcales</taxon>
        <taxon>Peptostreptococcaceae</taxon>
        <taxon>Tepidibacter</taxon>
    </lineage>
</organism>
<accession>A0A1M5S687</accession>
<dbReference type="AlphaFoldDB" id="A0A1M5S687"/>
<reference evidence="2" key="1">
    <citation type="submission" date="2016-11" db="EMBL/GenBank/DDBJ databases">
        <authorList>
            <person name="Varghese N."/>
            <person name="Submissions S."/>
        </authorList>
    </citation>
    <scope>NUCLEOTIDE SEQUENCE [LARGE SCALE GENOMIC DNA]</scope>
    <source>
        <strain evidence="2">DSM 15285</strain>
    </source>
</reference>